<feature type="domain" description="JmjC" evidence="17">
    <location>
        <begin position="853"/>
        <end position="997"/>
    </location>
</feature>
<dbReference type="InterPro" id="IPR007213">
    <property type="entry name" value="Ppm1/Ppm2/Tcmp"/>
</dbReference>
<dbReference type="FunFam" id="3.40.50.150:FF:000383">
    <property type="entry name" value="Leucine carboxyl methyltransferase 2"/>
    <property type="match status" value="1"/>
</dbReference>
<evidence type="ECO:0000256" key="12">
    <source>
        <dbReference type="ARBA" id="ARBA00029750"/>
    </source>
</evidence>
<dbReference type="SUPFAM" id="SSF51197">
    <property type="entry name" value="Clavaminate synthase-like"/>
    <property type="match status" value="1"/>
</dbReference>
<dbReference type="Pfam" id="PF13621">
    <property type="entry name" value="Cupin_8"/>
    <property type="match status" value="1"/>
</dbReference>
<protein>
    <recommendedName>
        <fullName evidence="6">tRNA wybutosine-synthesizing protein 4</fullName>
        <ecNumber evidence="5">2.1.1.290</ecNumber>
        <ecNumber evidence="4">2.3.1.231</ecNumber>
    </recommendedName>
    <alternativeName>
        <fullName evidence="13">Leucine carboxyl methyltransferase 2</fullName>
    </alternativeName>
    <alternativeName>
        <fullName evidence="14">tRNA(Phe) (7-(3-amino-3-(methoxycarbonyl)propyl)wyosine(37)-N)-methoxycarbonyltransferase</fullName>
    </alternativeName>
    <alternativeName>
        <fullName evidence="12">tRNA(Phe) (7-(3-amino-3-carboxypropyl)wyosine(37)-O)-methyltransferase</fullName>
    </alternativeName>
</protein>
<evidence type="ECO:0000259" key="17">
    <source>
        <dbReference type="PROSITE" id="PS51184"/>
    </source>
</evidence>
<dbReference type="AlphaFoldDB" id="A0A9P6GR58"/>
<gene>
    <name evidence="18" type="ORF">PMIN01_02269</name>
</gene>
<dbReference type="InterPro" id="IPR029063">
    <property type="entry name" value="SAM-dependent_MTases_sf"/>
</dbReference>
<dbReference type="SUPFAM" id="SSF53335">
    <property type="entry name" value="S-adenosyl-L-methionine-dependent methyltransferases"/>
    <property type="match status" value="1"/>
</dbReference>
<dbReference type="EMBL" id="WJXW01000002">
    <property type="protein sequence ID" value="KAF9739635.1"/>
    <property type="molecule type" value="Genomic_DNA"/>
</dbReference>
<comment type="caution">
    <text evidence="18">The sequence shown here is derived from an EMBL/GenBank/DDBJ whole genome shotgun (WGS) entry which is preliminary data.</text>
</comment>
<dbReference type="FunFam" id="2.60.120.650:FF:000043">
    <property type="entry name" value="tRNA wybutosine-synthesizing protein 4"/>
    <property type="match status" value="1"/>
</dbReference>
<proteinExistence type="inferred from homology"/>
<dbReference type="PROSITE" id="PS51184">
    <property type="entry name" value="JMJC"/>
    <property type="match status" value="1"/>
</dbReference>
<dbReference type="Proteomes" id="UP000756921">
    <property type="component" value="Unassembled WGS sequence"/>
</dbReference>
<keyword evidence="7 18" id="KW-0489">Methyltransferase</keyword>
<dbReference type="Gene3D" id="6.10.140.1470">
    <property type="match status" value="1"/>
</dbReference>
<dbReference type="InterPro" id="IPR041667">
    <property type="entry name" value="Cupin_8"/>
</dbReference>
<evidence type="ECO:0000256" key="3">
    <source>
        <dbReference type="ARBA" id="ARBA00010703"/>
    </source>
</evidence>
<comment type="pathway">
    <text evidence="2">tRNA modification; wybutosine-tRNA(Phe) biosynthesis.</text>
</comment>
<feature type="region of interest" description="Disordered" evidence="16">
    <location>
        <begin position="1"/>
        <end position="20"/>
    </location>
</feature>
<keyword evidence="9" id="KW-0949">S-adenosyl-L-methionine</keyword>
<dbReference type="OrthoDB" id="47172at2759"/>
<dbReference type="EC" id="2.1.1.290" evidence="5"/>
<evidence type="ECO:0000256" key="7">
    <source>
        <dbReference type="ARBA" id="ARBA00022603"/>
    </source>
</evidence>
<evidence type="ECO:0000256" key="10">
    <source>
        <dbReference type="ARBA" id="ARBA00022694"/>
    </source>
</evidence>
<evidence type="ECO:0000256" key="8">
    <source>
        <dbReference type="ARBA" id="ARBA00022679"/>
    </source>
</evidence>
<evidence type="ECO:0000256" key="11">
    <source>
        <dbReference type="ARBA" id="ARBA00025588"/>
    </source>
</evidence>
<comment type="catalytic activity">
    <reaction evidence="15">
        <text>7-[(3S)-(3-amino-3-methoxycarbonyl)propyl]wyosine(37) in tRNA(Phe) + S-adenosyl-L-methionine + CO2 = wybutosine(37) in tRNA(Phe) + S-adenosyl-L-homocysteine + 2 H(+)</text>
        <dbReference type="Rhea" id="RHEA:37119"/>
        <dbReference type="Rhea" id="RHEA-COMP:11844"/>
        <dbReference type="Rhea" id="RHEA-COMP:11847"/>
        <dbReference type="ChEBI" id="CHEBI:15378"/>
        <dbReference type="ChEBI" id="CHEBI:16526"/>
        <dbReference type="ChEBI" id="CHEBI:57856"/>
        <dbReference type="ChEBI" id="CHEBI:59789"/>
        <dbReference type="ChEBI" id="CHEBI:73544"/>
        <dbReference type="ChEBI" id="CHEBI:74275"/>
        <dbReference type="EC" id="2.3.1.231"/>
    </reaction>
</comment>
<dbReference type="EC" id="2.3.1.231" evidence="4"/>
<evidence type="ECO:0000256" key="4">
    <source>
        <dbReference type="ARBA" id="ARBA00012155"/>
    </source>
</evidence>
<keyword evidence="8" id="KW-0808">Transferase</keyword>
<keyword evidence="10" id="KW-0819">tRNA processing</keyword>
<evidence type="ECO:0000256" key="2">
    <source>
        <dbReference type="ARBA" id="ARBA00004797"/>
    </source>
</evidence>
<dbReference type="SUPFAM" id="SSF117281">
    <property type="entry name" value="Kelch motif"/>
    <property type="match status" value="1"/>
</dbReference>
<dbReference type="Gene3D" id="2.60.120.650">
    <property type="entry name" value="Cupin"/>
    <property type="match status" value="1"/>
</dbReference>
<sequence length="1046" mass="115959">MPANPKMQSKKAVKKVGSVRSKQERIDDAIMNTNDSSIVSKRSVCKLYMPDEPDFYEPFTTKFIRRNPLINRGYWLRMHAIEQVVRRFLEEKNGRSKVVVNLGCGYDPLPFQFWHRHPTLSQTAIFVDVDYPQLITRKRDRILGNELLRNALFGTNLRPSQAPVYIRSSRYLALGCDLRDLEMLDRLLRTEVDATNASFLFVAEVSVTYMPTPDADSVIRWASTLEDARFCLLEQFLPQGSEHPFAQTMLKHFDKLHSPIYAVQQYPLLDQQVSRFEDAGWSHVEIARNLWDLWSDDGFTSPDLRRGLDTIEPFDEWEEYALFAAHYFLLVASTSNKGISLETDRAVPSARPVDEPGKVHLTLTHHAQSQLKLRRFGAAVALGGDTVAFHGGQGVQTRLASIDVLARDVQETRIQLCESAPPQARICHTVTPLNDTCALLVGGRASPSHALADCWLITHGNWTQVGDLPSPRFRHSCVKLDFASRESDSPAVEAVLIFGGRSSDGTVLDECLLWTRENGWNAISVDGPRPSARFGAALSAMGQAQTWGVVCGGIAPSGVVLQDLWEWHITAAPYPQLKFIDRTSHLRCNTGISTFGRLGASLLPLGDHLLLIGGVSKQGILKLTQDVLVISRDCTGGDTTYTVEVPALDLPQPIWPLLVGTSAAAASGNEIIFAGGGAVCFSMGSFWNTGHFSITLQGEKMRTWTVSVSQLPEPTSAGDPQRSSQADGKQSAKKKRVRPALPRSIDIARIRTDSSEDFAKVLAASKPVIIEGLDIGPCKDLWTLEYLKEKLGAEREVVVHECASDRMTFKDKNFSYVKKPLGEFLDGIAAGAQTYLRSVSSAQPNKLPTKLEDDFRSIAEDFKIPKAFETIRNTLHSSPLRISGPVALWLHYDVLANVLCQVRGSKTLQLFPPADGKYLLYPPGGSSSNTDILTSKDTRLTRTHPHVAHLRPGDILFIPPMWSHTAVPEDGVSVAVNVFFRNLDAGYAAGKDVYGNRDLQAYENGRRDVERILKAFKAVPNDMAKFYLDRLAMELQERVNAVGNSA</sequence>
<evidence type="ECO:0000256" key="15">
    <source>
        <dbReference type="ARBA" id="ARBA00049250"/>
    </source>
</evidence>
<evidence type="ECO:0000313" key="19">
    <source>
        <dbReference type="Proteomes" id="UP000756921"/>
    </source>
</evidence>
<evidence type="ECO:0000256" key="14">
    <source>
        <dbReference type="ARBA" id="ARBA00030847"/>
    </source>
</evidence>
<dbReference type="Gene3D" id="2.120.10.80">
    <property type="entry name" value="Kelch-type beta propeller"/>
    <property type="match status" value="1"/>
</dbReference>
<comment type="similarity">
    <text evidence="3">Belongs to the methyltransferase superfamily. LCMT family.</text>
</comment>
<dbReference type="PANTHER" id="PTHR46529">
    <property type="entry name" value="TRNA WYBUTOSINE-SYNTHESIZING PROTEIN 4"/>
    <property type="match status" value="1"/>
</dbReference>
<evidence type="ECO:0000256" key="13">
    <source>
        <dbReference type="ARBA" id="ARBA00030231"/>
    </source>
</evidence>
<dbReference type="GO" id="GO:0008175">
    <property type="term" value="F:tRNA methyltransferase activity"/>
    <property type="evidence" value="ECO:0007669"/>
    <property type="project" value="TreeGrafter"/>
</dbReference>
<dbReference type="Pfam" id="PF13418">
    <property type="entry name" value="Beta-prop_TYW4"/>
    <property type="match status" value="1"/>
</dbReference>
<accession>A0A9P6GR58</accession>
<evidence type="ECO:0000256" key="5">
    <source>
        <dbReference type="ARBA" id="ARBA00012779"/>
    </source>
</evidence>
<comment type="catalytic activity">
    <reaction evidence="1">
        <text>7-[(3S)-3-amino-3-carboxypropyl]wyosine(37) in tRNA(Phe) + S-adenosyl-L-methionine = 7-[(3S)-(3-amino-3-methoxycarbonyl)propyl]wyosine(37) in tRNA(Phe) + S-adenosyl-L-homocysteine</text>
        <dbReference type="Rhea" id="RHEA:36903"/>
        <dbReference type="Rhea" id="RHEA-COMP:10379"/>
        <dbReference type="Rhea" id="RHEA-COMP:11844"/>
        <dbReference type="ChEBI" id="CHEBI:57856"/>
        <dbReference type="ChEBI" id="CHEBI:59789"/>
        <dbReference type="ChEBI" id="CHEBI:73543"/>
        <dbReference type="ChEBI" id="CHEBI:74275"/>
        <dbReference type="EC" id="2.1.1.290"/>
    </reaction>
</comment>
<evidence type="ECO:0000256" key="16">
    <source>
        <dbReference type="SAM" id="MobiDB-lite"/>
    </source>
</evidence>
<dbReference type="GO" id="GO:0030488">
    <property type="term" value="P:tRNA methylation"/>
    <property type="evidence" value="ECO:0007669"/>
    <property type="project" value="TreeGrafter"/>
</dbReference>
<feature type="region of interest" description="Disordered" evidence="16">
    <location>
        <begin position="710"/>
        <end position="740"/>
    </location>
</feature>
<keyword evidence="19" id="KW-1185">Reference proteome</keyword>
<evidence type="ECO:0000256" key="9">
    <source>
        <dbReference type="ARBA" id="ARBA00022691"/>
    </source>
</evidence>
<dbReference type="InterPro" id="IPR015915">
    <property type="entry name" value="Kelch-typ_b-propeller"/>
</dbReference>
<name>A0A9P6GR58_9PLEO</name>
<evidence type="ECO:0000313" key="18">
    <source>
        <dbReference type="EMBL" id="KAF9739635.1"/>
    </source>
</evidence>
<dbReference type="PANTHER" id="PTHR46529:SF1">
    <property type="entry name" value="TRNA WYBUTOSINE-SYNTHESIZING PROTEIN 4"/>
    <property type="match status" value="1"/>
</dbReference>
<comment type="function">
    <text evidence="11">Probable S-adenosyl-L-methionine-dependent methyltransferase that acts as a component of the wybutosine biosynthesis pathway. Wybutosine is a hyper modified guanosine with a tricyclic base found at the 3'-position adjacent to the anticodon of eukaryotic phenylalanine tRNA. May methylate the carboxyl group of leucine residues to form alpha-leucine ester residues.</text>
</comment>
<organism evidence="18 19">
    <name type="scientific">Paraphaeosphaeria minitans</name>
    <dbReference type="NCBI Taxonomy" id="565426"/>
    <lineage>
        <taxon>Eukaryota</taxon>
        <taxon>Fungi</taxon>
        <taxon>Dikarya</taxon>
        <taxon>Ascomycota</taxon>
        <taxon>Pezizomycotina</taxon>
        <taxon>Dothideomycetes</taxon>
        <taxon>Pleosporomycetidae</taxon>
        <taxon>Pleosporales</taxon>
        <taxon>Massarineae</taxon>
        <taxon>Didymosphaeriaceae</taxon>
        <taxon>Paraphaeosphaeria</taxon>
    </lineage>
</organism>
<dbReference type="Pfam" id="PF04072">
    <property type="entry name" value="LCM"/>
    <property type="match status" value="1"/>
</dbReference>
<dbReference type="GO" id="GO:0031591">
    <property type="term" value="P:wybutosine biosynthetic process"/>
    <property type="evidence" value="ECO:0007669"/>
    <property type="project" value="TreeGrafter"/>
</dbReference>
<dbReference type="InterPro" id="IPR003347">
    <property type="entry name" value="JmjC_dom"/>
</dbReference>
<evidence type="ECO:0000256" key="6">
    <source>
        <dbReference type="ARBA" id="ARBA00018045"/>
    </source>
</evidence>
<reference evidence="18" key="1">
    <citation type="journal article" date="2020" name="Mol. Plant Microbe Interact.">
        <title>Genome Sequence of the Biocontrol Agent Coniothyrium minitans strain Conio (IMI 134523).</title>
        <authorList>
            <person name="Patel D."/>
            <person name="Shittu T.A."/>
            <person name="Baroncelli R."/>
            <person name="Muthumeenakshi S."/>
            <person name="Osborne T.H."/>
            <person name="Janganan T.K."/>
            <person name="Sreenivasaprasad S."/>
        </authorList>
    </citation>
    <scope>NUCLEOTIDE SEQUENCE</scope>
    <source>
        <strain evidence="18">Conio</strain>
    </source>
</reference>
<dbReference type="Gene3D" id="3.40.50.150">
    <property type="entry name" value="Vaccinia Virus protein VP39"/>
    <property type="match status" value="1"/>
</dbReference>
<evidence type="ECO:0000256" key="1">
    <source>
        <dbReference type="ARBA" id="ARBA00001806"/>
    </source>
</evidence>